<keyword evidence="2" id="KW-1185">Reference proteome</keyword>
<evidence type="ECO:0000313" key="1">
    <source>
        <dbReference type="EMBL" id="GKX64780.1"/>
    </source>
</evidence>
<reference evidence="1" key="1">
    <citation type="journal article" date="2025" name="Int. J. Syst. Evol. Microbiol.">
        <title>Inconstantimicrobium mannanitabidum sp. nov., a novel member of the family Clostridiaceae isolated from anoxic soil under the treatment of reductive soil disinfestation.</title>
        <authorList>
            <person name="Ueki A."/>
            <person name="Tonouchi A."/>
            <person name="Honma S."/>
            <person name="Kaku N."/>
            <person name="Ueki K."/>
        </authorList>
    </citation>
    <scope>NUCLEOTIDE SEQUENCE</scope>
    <source>
        <strain evidence="1">TW13</strain>
    </source>
</reference>
<organism evidence="1 2">
    <name type="scientific">Inconstantimicrobium mannanitabidum</name>
    <dbReference type="NCBI Taxonomy" id="1604901"/>
    <lineage>
        <taxon>Bacteria</taxon>
        <taxon>Bacillati</taxon>
        <taxon>Bacillota</taxon>
        <taxon>Clostridia</taxon>
        <taxon>Eubacteriales</taxon>
        <taxon>Clostridiaceae</taxon>
        <taxon>Inconstantimicrobium</taxon>
    </lineage>
</organism>
<comment type="caution">
    <text evidence="1">The sequence shown here is derived from an EMBL/GenBank/DDBJ whole genome shotgun (WGS) entry which is preliminary data.</text>
</comment>
<evidence type="ECO:0000313" key="2">
    <source>
        <dbReference type="Proteomes" id="UP001058074"/>
    </source>
</evidence>
<protein>
    <submittedName>
        <fullName evidence="1">Uncharacterized protein</fullName>
    </submittedName>
</protein>
<dbReference type="Proteomes" id="UP001058074">
    <property type="component" value="Unassembled WGS sequence"/>
</dbReference>
<proteinExistence type="predicted"/>
<sequence>MKQYYPNPKLKKICERAQYKKHPKWLKRKWVRTILAMIGPIATIIFYFYFSKNSKLQYDGENLFSMNVMMAVGMGIFALIPYIGYRKILEGSCVGESRDRQNDTLVITDEDLKYIYHPSDRSDVYSFEQLEMRYEDITEIIYNTYNQQVDIYGRRKELWYPDYRNGKYTRNKNVNKPGTRIRLYLYFEGNEEILKTLQERSTAETKIIDYPAE</sequence>
<name>A0ACB5R6M9_9CLOT</name>
<gene>
    <name evidence="1" type="ORF">rsdtw13_00380</name>
</gene>
<dbReference type="EMBL" id="BROD01000001">
    <property type="protein sequence ID" value="GKX64780.1"/>
    <property type="molecule type" value="Genomic_DNA"/>
</dbReference>
<accession>A0ACB5R6M9</accession>